<proteinExistence type="predicted"/>
<dbReference type="EMBL" id="JAJA02000001">
    <property type="protein sequence ID" value="KWS03598.1"/>
    <property type="molecule type" value="Genomic_DNA"/>
</dbReference>
<gene>
    <name evidence="2" type="ORF">AZ78_1146</name>
</gene>
<reference evidence="2 3" key="1">
    <citation type="journal article" date="2014" name="Genome Announc.">
        <title>Draft Genome Sequence of Lysobacter capsici AZ78, a Bacterium Antagonistic to Plant-Pathogenic Oomycetes.</title>
        <authorList>
            <person name="Puopolo G."/>
            <person name="Sonego P."/>
            <person name="Engelen K."/>
            <person name="Pertot I."/>
        </authorList>
    </citation>
    <scope>NUCLEOTIDE SEQUENCE [LARGE SCALE GENOMIC DNA]</scope>
    <source>
        <strain evidence="2 3">AZ78</strain>
    </source>
</reference>
<accession>A0A108U6S3</accession>
<feature type="region of interest" description="Disordered" evidence="1">
    <location>
        <begin position="141"/>
        <end position="160"/>
    </location>
</feature>
<protein>
    <submittedName>
        <fullName evidence="2">Uncharacterized protein</fullName>
    </submittedName>
</protein>
<sequence length="160" mass="17367">MEERDLYAAGRNDTRAIGPLALIALFLATTAAQASGHLPGMPVPPRDFADFAACKAHLQELHRGDLATATDKPEEIRPGVTRQMLVETDGVVEAGPEQATYSSRVGAQIRSRDEERGYIQTNYSYKEKRFACKGRTLTGTDGGGGYYSPGYEKIETKASP</sequence>
<name>A0A108U6S3_9GAMM</name>
<comment type="caution">
    <text evidence="2">The sequence shown here is derived from an EMBL/GenBank/DDBJ whole genome shotgun (WGS) entry which is preliminary data.</text>
</comment>
<dbReference type="RefSeq" id="WP_036113809.1">
    <property type="nucleotide sequence ID" value="NZ_JAJA02000001.1"/>
</dbReference>
<dbReference type="AlphaFoldDB" id="A0A108U6S3"/>
<evidence type="ECO:0000313" key="3">
    <source>
        <dbReference type="Proteomes" id="UP000023435"/>
    </source>
</evidence>
<evidence type="ECO:0000313" key="2">
    <source>
        <dbReference type="EMBL" id="KWS03598.1"/>
    </source>
</evidence>
<evidence type="ECO:0000256" key="1">
    <source>
        <dbReference type="SAM" id="MobiDB-lite"/>
    </source>
</evidence>
<dbReference type="Proteomes" id="UP000023435">
    <property type="component" value="Unassembled WGS sequence"/>
</dbReference>
<organism evidence="2 3">
    <name type="scientific">Lysobacter capsici AZ78</name>
    <dbReference type="NCBI Taxonomy" id="1444315"/>
    <lineage>
        <taxon>Bacteria</taxon>
        <taxon>Pseudomonadati</taxon>
        <taxon>Pseudomonadota</taxon>
        <taxon>Gammaproteobacteria</taxon>
        <taxon>Lysobacterales</taxon>
        <taxon>Lysobacteraceae</taxon>
        <taxon>Lysobacter</taxon>
    </lineage>
</organism>
<dbReference type="OrthoDB" id="7508982at2"/>
<keyword evidence="3" id="KW-1185">Reference proteome</keyword>